<organism evidence="2 3">
    <name type="scientific">Pisolithus microcarpus 441</name>
    <dbReference type="NCBI Taxonomy" id="765257"/>
    <lineage>
        <taxon>Eukaryota</taxon>
        <taxon>Fungi</taxon>
        <taxon>Dikarya</taxon>
        <taxon>Basidiomycota</taxon>
        <taxon>Agaricomycotina</taxon>
        <taxon>Agaricomycetes</taxon>
        <taxon>Agaricomycetidae</taxon>
        <taxon>Boletales</taxon>
        <taxon>Sclerodermatineae</taxon>
        <taxon>Pisolithaceae</taxon>
        <taxon>Pisolithus</taxon>
    </lineage>
</organism>
<dbReference type="HOGENOM" id="CLU_1917887_0_0_1"/>
<dbReference type="OrthoDB" id="2693113at2759"/>
<accession>A0A0C9ZTF2</accession>
<keyword evidence="1" id="KW-1133">Transmembrane helix</keyword>
<dbReference type="Proteomes" id="UP000054018">
    <property type="component" value="Unassembled WGS sequence"/>
</dbReference>
<reference evidence="3" key="2">
    <citation type="submission" date="2015-01" db="EMBL/GenBank/DDBJ databases">
        <title>Evolutionary Origins and Diversification of the Mycorrhizal Mutualists.</title>
        <authorList>
            <consortium name="DOE Joint Genome Institute"/>
            <consortium name="Mycorrhizal Genomics Consortium"/>
            <person name="Kohler A."/>
            <person name="Kuo A."/>
            <person name="Nagy L.G."/>
            <person name="Floudas D."/>
            <person name="Copeland A."/>
            <person name="Barry K.W."/>
            <person name="Cichocki N."/>
            <person name="Veneault-Fourrey C."/>
            <person name="LaButti K."/>
            <person name="Lindquist E.A."/>
            <person name="Lipzen A."/>
            <person name="Lundell T."/>
            <person name="Morin E."/>
            <person name="Murat C."/>
            <person name="Riley R."/>
            <person name="Ohm R."/>
            <person name="Sun H."/>
            <person name="Tunlid A."/>
            <person name="Henrissat B."/>
            <person name="Grigoriev I.V."/>
            <person name="Hibbett D.S."/>
            <person name="Martin F."/>
        </authorList>
    </citation>
    <scope>NUCLEOTIDE SEQUENCE [LARGE SCALE GENOMIC DNA]</scope>
    <source>
        <strain evidence="3">441</strain>
    </source>
</reference>
<reference evidence="2 3" key="1">
    <citation type="submission" date="2014-04" db="EMBL/GenBank/DDBJ databases">
        <authorList>
            <consortium name="DOE Joint Genome Institute"/>
            <person name="Kuo A."/>
            <person name="Kohler A."/>
            <person name="Costa M.D."/>
            <person name="Nagy L.G."/>
            <person name="Floudas D."/>
            <person name="Copeland A."/>
            <person name="Barry K.W."/>
            <person name="Cichocki N."/>
            <person name="Veneault-Fourrey C."/>
            <person name="LaButti K."/>
            <person name="Lindquist E.A."/>
            <person name="Lipzen A."/>
            <person name="Lundell T."/>
            <person name="Morin E."/>
            <person name="Murat C."/>
            <person name="Sun H."/>
            <person name="Tunlid A."/>
            <person name="Henrissat B."/>
            <person name="Grigoriev I.V."/>
            <person name="Hibbett D.S."/>
            <person name="Martin F."/>
            <person name="Nordberg H.P."/>
            <person name="Cantor M.N."/>
            <person name="Hua S.X."/>
        </authorList>
    </citation>
    <scope>NUCLEOTIDE SEQUENCE [LARGE SCALE GENOMIC DNA]</scope>
    <source>
        <strain evidence="2 3">441</strain>
    </source>
</reference>
<dbReference type="EMBL" id="KN833707">
    <property type="protein sequence ID" value="KIK25512.1"/>
    <property type="molecule type" value="Genomic_DNA"/>
</dbReference>
<keyword evidence="3" id="KW-1185">Reference proteome</keyword>
<keyword evidence="1" id="KW-0472">Membrane</keyword>
<evidence type="ECO:0000313" key="2">
    <source>
        <dbReference type="EMBL" id="KIK25512.1"/>
    </source>
</evidence>
<evidence type="ECO:0000313" key="3">
    <source>
        <dbReference type="Proteomes" id="UP000054018"/>
    </source>
</evidence>
<sequence>MTSALVRHVINRVRYLLSITFQCLCDILLSYFPFHLLTDPSHESFILQILSMEYGSDIISSFPNACSPAECVADVSQWPKVVPQDVILSCLNQYYQGTIWTERPVCAVCAQYCADMCHSVNVNGVHILQPHA</sequence>
<evidence type="ECO:0000256" key="1">
    <source>
        <dbReference type="SAM" id="Phobius"/>
    </source>
</evidence>
<name>A0A0C9ZTF2_9AGAM</name>
<feature type="transmembrane region" description="Helical" evidence="1">
    <location>
        <begin position="12"/>
        <end position="34"/>
    </location>
</feature>
<protein>
    <submittedName>
        <fullName evidence="2">Uncharacterized protein</fullName>
    </submittedName>
</protein>
<gene>
    <name evidence="2" type="ORF">PISMIDRAFT_677138</name>
</gene>
<keyword evidence="1" id="KW-0812">Transmembrane</keyword>
<proteinExistence type="predicted"/>
<dbReference type="AlphaFoldDB" id="A0A0C9ZTF2"/>